<evidence type="ECO:0000313" key="5">
    <source>
        <dbReference type="Proteomes" id="UP000652755"/>
    </source>
</evidence>
<comment type="caution">
    <text evidence="4">The sequence shown here is derived from an EMBL/GenBank/DDBJ whole genome shotgun (WGS) entry which is preliminary data.</text>
</comment>
<sequence length="132" mass="14989">MAKNLECYCTPAPLHNDKGIEVNNSIDLAGLSIDLKNRSVRVADKHFVLSKTELNLLIIFLSNLEKVITIDQLNVALESKRLGKSDENPIIVNHIRRLKRKFLDVGLYCGPKSIYTKGYIWNPLITERNLTV</sequence>
<dbReference type="Gene3D" id="1.10.10.10">
    <property type="entry name" value="Winged helix-like DNA-binding domain superfamily/Winged helix DNA-binding domain"/>
    <property type="match status" value="1"/>
</dbReference>
<dbReference type="PROSITE" id="PS51755">
    <property type="entry name" value="OMPR_PHOB"/>
    <property type="match status" value="1"/>
</dbReference>
<feature type="domain" description="OmpR/PhoB-type" evidence="3">
    <location>
        <begin position="23"/>
        <end position="123"/>
    </location>
</feature>
<dbReference type="InterPro" id="IPR036388">
    <property type="entry name" value="WH-like_DNA-bd_sf"/>
</dbReference>
<dbReference type="EMBL" id="JACRYL010000028">
    <property type="protein sequence ID" value="MBC6112873.1"/>
    <property type="molecule type" value="Genomic_DNA"/>
</dbReference>
<dbReference type="Proteomes" id="UP000652755">
    <property type="component" value="Unassembled WGS sequence"/>
</dbReference>
<reference evidence="4 5" key="1">
    <citation type="submission" date="2020-08" db="EMBL/GenBank/DDBJ databases">
        <authorList>
            <person name="Sun Q."/>
            <person name="Inoue M."/>
        </authorList>
    </citation>
    <scope>NUCLEOTIDE SEQUENCE [LARGE SCALE GENOMIC DNA]</scope>
    <source>
        <strain evidence="4 5">CCM 8938</strain>
    </source>
</reference>
<gene>
    <name evidence="4" type="ORF">H7U22_20810</name>
</gene>
<dbReference type="SUPFAM" id="SSF46894">
    <property type="entry name" value="C-terminal effector domain of the bipartite response regulators"/>
    <property type="match status" value="1"/>
</dbReference>
<evidence type="ECO:0000259" key="3">
    <source>
        <dbReference type="PROSITE" id="PS51755"/>
    </source>
</evidence>
<accession>A0ABR7KXY2</accession>
<organism evidence="4 5">
    <name type="scientific">Pedobacter fastidiosus</name>
    <dbReference type="NCBI Taxonomy" id="2765361"/>
    <lineage>
        <taxon>Bacteria</taxon>
        <taxon>Pseudomonadati</taxon>
        <taxon>Bacteroidota</taxon>
        <taxon>Sphingobacteriia</taxon>
        <taxon>Sphingobacteriales</taxon>
        <taxon>Sphingobacteriaceae</taxon>
        <taxon>Pedobacter</taxon>
    </lineage>
</organism>
<evidence type="ECO:0000313" key="4">
    <source>
        <dbReference type="EMBL" id="MBC6112873.1"/>
    </source>
</evidence>
<protein>
    <submittedName>
        <fullName evidence="4">Response regulator transcription factor</fullName>
    </submittedName>
</protein>
<evidence type="ECO:0000256" key="2">
    <source>
        <dbReference type="PROSITE-ProRule" id="PRU01091"/>
    </source>
</evidence>
<evidence type="ECO:0000256" key="1">
    <source>
        <dbReference type="ARBA" id="ARBA00023125"/>
    </source>
</evidence>
<keyword evidence="1 2" id="KW-0238">DNA-binding</keyword>
<name>A0ABR7KXY2_9SPHI</name>
<dbReference type="InterPro" id="IPR001867">
    <property type="entry name" value="OmpR/PhoB-type_DNA-bd"/>
</dbReference>
<dbReference type="InterPro" id="IPR016032">
    <property type="entry name" value="Sig_transdc_resp-reg_C-effctor"/>
</dbReference>
<proteinExistence type="predicted"/>
<feature type="DNA-binding region" description="OmpR/PhoB-type" evidence="2">
    <location>
        <begin position="23"/>
        <end position="123"/>
    </location>
</feature>
<keyword evidence="5" id="KW-1185">Reference proteome</keyword>